<organism evidence="11 12">
    <name type="scientific">Malassezia obtusa</name>
    <dbReference type="NCBI Taxonomy" id="76774"/>
    <lineage>
        <taxon>Eukaryota</taxon>
        <taxon>Fungi</taxon>
        <taxon>Dikarya</taxon>
        <taxon>Basidiomycota</taxon>
        <taxon>Ustilaginomycotina</taxon>
        <taxon>Malasseziomycetes</taxon>
        <taxon>Malasseziales</taxon>
        <taxon>Malasseziaceae</taxon>
        <taxon>Malassezia</taxon>
    </lineage>
</organism>
<keyword evidence="2" id="KW-0677">Repeat</keyword>
<dbReference type="InterPro" id="IPR036427">
    <property type="entry name" value="Bromodomain-like_sf"/>
</dbReference>
<protein>
    <recommendedName>
        <fullName evidence="10">Bromo domain-containing protein</fullName>
    </recommendedName>
</protein>
<dbReference type="PROSITE" id="PS00633">
    <property type="entry name" value="BROMODOMAIN_1"/>
    <property type="match status" value="2"/>
</dbReference>
<dbReference type="PANTHER" id="PTHR16062">
    <property type="entry name" value="SWI/SNF-RELATED"/>
    <property type="match status" value="1"/>
</dbReference>
<feature type="domain" description="Bromo" evidence="10">
    <location>
        <begin position="48"/>
        <end position="118"/>
    </location>
</feature>
<evidence type="ECO:0000313" key="12">
    <source>
        <dbReference type="Proteomes" id="UP001214603"/>
    </source>
</evidence>
<keyword evidence="12" id="KW-1185">Reference proteome</keyword>
<keyword evidence="6" id="KW-0804">Transcription</keyword>
<dbReference type="InterPro" id="IPR018359">
    <property type="entry name" value="Bromodomain_CS"/>
</dbReference>
<evidence type="ECO:0000259" key="10">
    <source>
        <dbReference type="PROSITE" id="PS50014"/>
    </source>
</evidence>
<keyword evidence="3" id="KW-0156">Chromatin regulator</keyword>
<feature type="domain" description="Bromo" evidence="10">
    <location>
        <begin position="353"/>
        <end position="423"/>
    </location>
</feature>
<dbReference type="InterPro" id="IPR001487">
    <property type="entry name" value="Bromodomain"/>
</dbReference>
<feature type="compositionally biased region" description="Low complexity" evidence="9">
    <location>
        <begin position="249"/>
        <end position="260"/>
    </location>
</feature>
<evidence type="ECO:0000256" key="8">
    <source>
        <dbReference type="PROSITE-ProRule" id="PRU00035"/>
    </source>
</evidence>
<evidence type="ECO:0000313" key="11">
    <source>
        <dbReference type="EMBL" id="WFD03455.1"/>
    </source>
</evidence>
<reference evidence="11" key="1">
    <citation type="submission" date="2023-03" db="EMBL/GenBank/DDBJ databases">
        <title>Mating type loci evolution in Malassezia.</title>
        <authorList>
            <person name="Coelho M.A."/>
        </authorList>
    </citation>
    <scope>NUCLEOTIDE SEQUENCE</scope>
    <source>
        <strain evidence="11">CBS 7876</strain>
    </source>
</reference>
<dbReference type="Gene3D" id="1.20.920.10">
    <property type="entry name" value="Bromodomain-like"/>
    <property type="match status" value="2"/>
</dbReference>
<feature type="compositionally biased region" description="Low complexity" evidence="9">
    <location>
        <begin position="472"/>
        <end position="508"/>
    </location>
</feature>
<dbReference type="SUPFAM" id="SSF47370">
    <property type="entry name" value="Bromodomain"/>
    <property type="match status" value="2"/>
</dbReference>
<evidence type="ECO:0000256" key="3">
    <source>
        <dbReference type="ARBA" id="ARBA00022853"/>
    </source>
</evidence>
<feature type="compositionally biased region" description="Basic and acidic residues" evidence="9">
    <location>
        <begin position="230"/>
        <end position="239"/>
    </location>
</feature>
<feature type="region of interest" description="Disordered" evidence="9">
    <location>
        <begin position="450"/>
        <end position="525"/>
    </location>
</feature>
<evidence type="ECO:0000256" key="9">
    <source>
        <dbReference type="SAM" id="MobiDB-lite"/>
    </source>
</evidence>
<dbReference type="Proteomes" id="UP001214603">
    <property type="component" value="Chromosome 4"/>
</dbReference>
<gene>
    <name evidence="11" type="ORF">MOBT1_002144</name>
</gene>
<dbReference type="PRINTS" id="PR00503">
    <property type="entry name" value="BROMODOMAIN"/>
</dbReference>
<feature type="compositionally biased region" description="Basic and acidic residues" evidence="9">
    <location>
        <begin position="1"/>
        <end position="12"/>
    </location>
</feature>
<dbReference type="EMBL" id="CP119937">
    <property type="protein sequence ID" value="WFD03455.1"/>
    <property type="molecule type" value="Genomic_DNA"/>
</dbReference>
<dbReference type="GO" id="GO:0006338">
    <property type="term" value="P:chromatin remodeling"/>
    <property type="evidence" value="ECO:0007669"/>
    <property type="project" value="InterPro"/>
</dbReference>
<evidence type="ECO:0000256" key="2">
    <source>
        <dbReference type="ARBA" id="ARBA00022737"/>
    </source>
</evidence>
<dbReference type="GO" id="GO:0016586">
    <property type="term" value="C:RSC-type complex"/>
    <property type="evidence" value="ECO:0007669"/>
    <property type="project" value="InterPro"/>
</dbReference>
<comment type="subcellular location">
    <subcellularLocation>
        <location evidence="1">Nucleus</location>
    </subcellularLocation>
</comment>
<evidence type="ECO:0000256" key="1">
    <source>
        <dbReference type="ARBA" id="ARBA00004123"/>
    </source>
</evidence>
<sequence>MTIAARPDEVRKSARRSTGTEPPVPSAEQVARLGQQVLERVLHAKDRDGDALAEPFMRLPSRRQYPEYYVVIKRPLTLSDVRTRLKQQEYATFADVKHDFELICNNAKRFNERDSDIWLQARDLHVRERLTQAVIKEASTDVYDAWLAGESKKRSAPDDGADAKRRRLAESVAKSSVPREERETPKPHKITLRRSDAKDKPKADAKPTEIPKPDAKGAKADTPKSAPKADAAKSAKADTPKAAPKPETPKAASKLETPKAAPKPETPKAASKPETPKSDAPRTEAKDAAPAPAAAAVPPVARVVTPYASPVVPRPITTPYITEPRRRGAPRGKRLKVMLRWAVQSMTSLQDDDGRAYAEMFLELPSRQDYPDYYQFIQHPISFAEIDRKLDQKEYINPHALVSDLYRMLSNAQFYNEEHSQVWDDAQALRTHLEKTVIPAFLAEGFTLDPNDHRQAALPPGTPGAVPPPSSSPSRESPPRSSASPAPASARPIVRVAPVGAAPGAAPAAAPPPVVRPASAAAPVPAPAPAPMPTLTLEQVVRAVEARTWPAHPAVLETPAAAAAAPAAPAAPAARDAPRACPVTAVRVQLYADAEATEALAEVRLALDAAVGAPALRVPRRTASAMVRLVLPERPAVRVALDRREVGGAWIDAEAPTYAFHTVLAGGTHTLEARDASVDGAAPFLCIYMHK</sequence>
<feature type="compositionally biased region" description="Pro residues" evidence="9">
    <location>
        <begin position="460"/>
        <end position="471"/>
    </location>
</feature>
<feature type="compositionally biased region" description="Basic and acidic residues" evidence="9">
    <location>
        <begin position="177"/>
        <end position="186"/>
    </location>
</feature>
<accession>A0AAF0ISB0</accession>
<evidence type="ECO:0000256" key="6">
    <source>
        <dbReference type="ARBA" id="ARBA00023163"/>
    </source>
</evidence>
<dbReference type="AlphaFoldDB" id="A0AAF0ISB0"/>
<dbReference type="GO" id="GO:0003682">
    <property type="term" value="F:chromatin binding"/>
    <property type="evidence" value="ECO:0007669"/>
    <property type="project" value="TreeGrafter"/>
</dbReference>
<dbReference type="InterPro" id="IPR037382">
    <property type="entry name" value="Rsc/polybromo"/>
</dbReference>
<evidence type="ECO:0000256" key="4">
    <source>
        <dbReference type="ARBA" id="ARBA00023015"/>
    </source>
</evidence>
<feature type="compositionally biased region" description="Basic and acidic residues" evidence="9">
    <location>
        <begin position="193"/>
        <end position="222"/>
    </location>
</feature>
<dbReference type="GO" id="GO:0006368">
    <property type="term" value="P:transcription elongation by RNA polymerase II"/>
    <property type="evidence" value="ECO:0007669"/>
    <property type="project" value="TreeGrafter"/>
</dbReference>
<feature type="region of interest" description="Disordered" evidence="9">
    <location>
        <begin position="151"/>
        <end position="296"/>
    </location>
</feature>
<dbReference type="Pfam" id="PF00439">
    <property type="entry name" value="Bromodomain"/>
    <property type="match status" value="2"/>
</dbReference>
<dbReference type="CDD" id="cd04369">
    <property type="entry name" value="Bromodomain"/>
    <property type="match status" value="1"/>
</dbReference>
<dbReference type="PANTHER" id="PTHR16062:SF23">
    <property type="entry name" value="BROMO DOMAIN-CONTAINING PROTEIN"/>
    <property type="match status" value="1"/>
</dbReference>
<feature type="compositionally biased region" description="Basic and acidic residues" evidence="9">
    <location>
        <begin position="151"/>
        <end position="163"/>
    </location>
</feature>
<name>A0AAF0ISB0_9BASI</name>
<dbReference type="SMART" id="SM00297">
    <property type="entry name" value="BROMO"/>
    <property type="match status" value="2"/>
</dbReference>
<dbReference type="PROSITE" id="PS50014">
    <property type="entry name" value="BROMODOMAIN_2"/>
    <property type="match status" value="2"/>
</dbReference>
<evidence type="ECO:0000256" key="7">
    <source>
        <dbReference type="ARBA" id="ARBA00023242"/>
    </source>
</evidence>
<feature type="compositionally biased region" description="Basic and acidic residues" evidence="9">
    <location>
        <begin position="274"/>
        <end position="287"/>
    </location>
</feature>
<proteinExistence type="predicted"/>
<keyword evidence="4" id="KW-0805">Transcription regulation</keyword>
<feature type="region of interest" description="Disordered" evidence="9">
    <location>
        <begin position="1"/>
        <end position="29"/>
    </location>
</feature>
<evidence type="ECO:0000256" key="5">
    <source>
        <dbReference type="ARBA" id="ARBA00023117"/>
    </source>
</evidence>
<keyword evidence="5 8" id="KW-0103">Bromodomain</keyword>
<keyword evidence="7" id="KW-0539">Nucleus</keyword>